<accession>A0A8D9EP37</accession>
<evidence type="ECO:0000313" key="1">
    <source>
        <dbReference type="EMBL" id="CAG6758865.1"/>
    </source>
</evidence>
<dbReference type="EMBL" id="HBUF01550881">
    <property type="protein sequence ID" value="CAG6758865.1"/>
    <property type="molecule type" value="Transcribed_RNA"/>
</dbReference>
<reference evidence="1" key="1">
    <citation type="submission" date="2021-05" db="EMBL/GenBank/DDBJ databases">
        <authorList>
            <person name="Alioto T."/>
            <person name="Alioto T."/>
            <person name="Gomez Garrido J."/>
        </authorList>
    </citation>
    <scope>NUCLEOTIDE SEQUENCE</scope>
</reference>
<name>A0A8D9EP37_9HEMI</name>
<organism evidence="1">
    <name type="scientific">Cacopsylla melanoneura</name>
    <dbReference type="NCBI Taxonomy" id="428564"/>
    <lineage>
        <taxon>Eukaryota</taxon>
        <taxon>Metazoa</taxon>
        <taxon>Ecdysozoa</taxon>
        <taxon>Arthropoda</taxon>
        <taxon>Hexapoda</taxon>
        <taxon>Insecta</taxon>
        <taxon>Pterygota</taxon>
        <taxon>Neoptera</taxon>
        <taxon>Paraneoptera</taxon>
        <taxon>Hemiptera</taxon>
        <taxon>Sternorrhyncha</taxon>
        <taxon>Psylloidea</taxon>
        <taxon>Psyllidae</taxon>
        <taxon>Psyllinae</taxon>
        <taxon>Cacopsylla</taxon>
    </lineage>
</organism>
<dbReference type="AlphaFoldDB" id="A0A8D9EP37"/>
<sequence length="172" mass="18747">MVSRITEARDIMLLDTPGCDSSSIITSFRSLRSKLDSSRILFLRARDFRLVSLNTEATSPEESDKPEHSGLTRISSIWDMKTTLDSSSMEAFFFFFLSSSEDSVGGLFLLDRVILVCGGDVGGGGEESLVGGEITFSWTRAGKSSFMGTLELSFESSCFSKEGAALTFEKEG</sequence>
<proteinExistence type="predicted"/>
<protein>
    <submittedName>
        <fullName evidence="1">Uncharacterized protein</fullName>
    </submittedName>
</protein>